<protein>
    <submittedName>
        <fullName evidence="3">Class I SAM-dependent methyltransferase</fullName>
    </submittedName>
</protein>
<keyword evidence="3" id="KW-0808">Transferase</keyword>
<dbReference type="CDD" id="cd02440">
    <property type="entry name" value="AdoMet_MTases"/>
    <property type="match status" value="1"/>
</dbReference>
<sequence length="302" mass="32311">MTAHSHEHAHGHAHAHEHAHGHGEHPDWAALADHLENGAELHLPALRQAAGWLAGLMEGTPVRRILDVGSGPGVATCLLAERFETAETVAVDGTPALLERTRDRAGRLGLAGRVHTLPADLPGDFGELGVADLVWSSLTVHHVGDQQAALNELARSLRPGGLLAVAERGLPARFLPRDIGLGRPGLQARLDAAVEDWFTAMRAELPDSTPVIEDWPAMLAATGLVPAGSRSFLVDLPAPLPAPAREYLHTQLSRTRHNGGDRLDEEDLATLDRLLDRDSATGILTRPDAFYLTAITVHTARA</sequence>
<dbReference type="PANTHER" id="PTHR43591:SF24">
    <property type="entry name" value="2-METHOXY-6-POLYPRENYL-1,4-BENZOQUINOL METHYLASE, MITOCHONDRIAL"/>
    <property type="match status" value="1"/>
</dbReference>
<evidence type="ECO:0000259" key="2">
    <source>
        <dbReference type="Pfam" id="PF08241"/>
    </source>
</evidence>
<dbReference type="Pfam" id="PF08241">
    <property type="entry name" value="Methyltransf_11"/>
    <property type="match status" value="1"/>
</dbReference>
<evidence type="ECO:0000256" key="1">
    <source>
        <dbReference type="SAM" id="MobiDB-lite"/>
    </source>
</evidence>
<dbReference type="GO" id="GO:0008168">
    <property type="term" value="F:methyltransferase activity"/>
    <property type="evidence" value="ECO:0007669"/>
    <property type="project" value="UniProtKB-KW"/>
</dbReference>
<gene>
    <name evidence="3" type="ORF">ACFQRF_15680</name>
</gene>
<feature type="region of interest" description="Disordered" evidence="1">
    <location>
        <begin position="1"/>
        <end position="25"/>
    </location>
</feature>
<keyword evidence="4" id="KW-1185">Reference proteome</keyword>
<dbReference type="PANTHER" id="PTHR43591">
    <property type="entry name" value="METHYLTRANSFERASE"/>
    <property type="match status" value="1"/>
</dbReference>
<name>A0ABW2KGV0_9ACTN</name>
<accession>A0ABW2KGV0</accession>
<dbReference type="Proteomes" id="UP001596540">
    <property type="component" value="Unassembled WGS sequence"/>
</dbReference>
<keyword evidence="3" id="KW-0489">Methyltransferase</keyword>
<dbReference type="SUPFAM" id="SSF53335">
    <property type="entry name" value="S-adenosyl-L-methionine-dependent methyltransferases"/>
    <property type="match status" value="1"/>
</dbReference>
<dbReference type="InterPro" id="IPR029063">
    <property type="entry name" value="SAM-dependent_MTases_sf"/>
</dbReference>
<dbReference type="Gene3D" id="3.40.50.150">
    <property type="entry name" value="Vaccinia Virus protein VP39"/>
    <property type="match status" value="1"/>
</dbReference>
<dbReference type="GO" id="GO:0032259">
    <property type="term" value="P:methylation"/>
    <property type="evidence" value="ECO:0007669"/>
    <property type="project" value="UniProtKB-KW"/>
</dbReference>
<dbReference type="EMBL" id="JBHTBH010000007">
    <property type="protein sequence ID" value="MFC7329176.1"/>
    <property type="molecule type" value="Genomic_DNA"/>
</dbReference>
<proteinExistence type="predicted"/>
<dbReference type="InterPro" id="IPR013216">
    <property type="entry name" value="Methyltransf_11"/>
</dbReference>
<dbReference type="RefSeq" id="WP_379871836.1">
    <property type="nucleotide sequence ID" value="NZ_JBHTBH010000007.1"/>
</dbReference>
<evidence type="ECO:0000313" key="3">
    <source>
        <dbReference type="EMBL" id="MFC7329176.1"/>
    </source>
</evidence>
<organism evidence="3 4">
    <name type="scientific">Marinactinospora rubrisoli</name>
    <dbReference type="NCBI Taxonomy" id="2715399"/>
    <lineage>
        <taxon>Bacteria</taxon>
        <taxon>Bacillati</taxon>
        <taxon>Actinomycetota</taxon>
        <taxon>Actinomycetes</taxon>
        <taxon>Streptosporangiales</taxon>
        <taxon>Nocardiopsidaceae</taxon>
        <taxon>Marinactinospora</taxon>
    </lineage>
</organism>
<evidence type="ECO:0000313" key="4">
    <source>
        <dbReference type="Proteomes" id="UP001596540"/>
    </source>
</evidence>
<feature type="domain" description="Methyltransferase type 11" evidence="2">
    <location>
        <begin position="66"/>
        <end position="164"/>
    </location>
</feature>
<comment type="caution">
    <text evidence="3">The sequence shown here is derived from an EMBL/GenBank/DDBJ whole genome shotgun (WGS) entry which is preliminary data.</text>
</comment>
<reference evidence="4" key="1">
    <citation type="journal article" date="2019" name="Int. J. Syst. Evol. Microbiol.">
        <title>The Global Catalogue of Microorganisms (GCM) 10K type strain sequencing project: providing services to taxonomists for standard genome sequencing and annotation.</title>
        <authorList>
            <consortium name="The Broad Institute Genomics Platform"/>
            <consortium name="The Broad Institute Genome Sequencing Center for Infectious Disease"/>
            <person name="Wu L."/>
            <person name="Ma J."/>
        </authorList>
    </citation>
    <scope>NUCLEOTIDE SEQUENCE [LARGE SCALE GENOMIC DNA]</scope>
    <source>
        <strain evidence="4">CGMCC 4.7382</strain>
    </source>
</reference>